<proteinExistence type="predicted"/>
<evidence type="ECO:0000313" key="3">
    <source>
        <dbReference type="Proteomes" id="UP000286287"/>
    </source>
</evidence>
<reference evidence="2 3" key="1">
    <citation type="submission" date="2018-09" db="EMBL/GenBank/DDBJ databases">
        <authorList>
            <person name="Zhu H."/>
        </authorList>
    </citation>
    <scope>NUCLEOTIDE SEQUENCE [LARGE SCALE GENOMIC DNA]</scope>
    <source>
        <strain evidence="2 3">K2S05-167</strain>
    </source>
</reference>
<accession>A0A418VHT6</accession>
<dbReference type="InterPro" id="IPR014914">
    <property type="entry name" value="RES_dom"/>
</dbReference>
<dbReference type="EMBL" id="QYUJ01000004">
    <property type="protein sequence ID" value="RJF75600.1"/>
    <property type="molecule type" value="Genomic_DNA"/>
</dbReference>
<feature type="domain" description="RES" evidence="1">
    <location>
        <begin position="74"/>
        <end position="206"/>
    </location>
</feature>
<name>A0A418VHT6_9DEIO</name>
<evidence type="ECO:0000313" key="2">
    <source>
        <dbReference type="EMBL" id="RJF75600.1"/>
    </source>
</evidence>
<dbReference type="OrthoDB" id="61078at2"/>
<sequence>MQQPLPLLSFTGHVLRLIPSRFDTVIPRPSVLKNVTSDPRTFDVLLDLDNLTNDRVLAGQGVTYQPYQHVVLAAFQYASDSRFNTPLPGHGAWYAASNLQTCIEEVGFHFKTRVFDANLLEEAHATEYTVYASEAADMYYDAQQDQEYLAQLAADRDSYAYSQSIAEDLRQDQRAGVHYHSVRASRPEQSCLAILQPWAVRRVERGRSLRMRWDPQEGTVKVDPIDPPSS</sequence>
<organism evidence="2 3">
    <name type="scientific">Deinococcus cavernae</name>
    <dbReference type="NCBI Taxonomy" id="2320857"/>
    <lineage>
        <taxon>Bacteria</taxon>
        <taxon>Thermotogati</taxon>
        <taxon>Deinococcota</taxon>
        <taxon>Deinococci</taxon>
        <taxon>Deinococcales</taxon>
        <taxon>Deinococcaceae</taxon>
        <taxon>Deinococcus</taxon>
    </lineage>
</organism>
<dbReference type="Pfam" id="PF08808">
    <property type="entry name" value="RES"/>
    <property type="match status" value="1"/>
</dbReference>
<dbReference type="SMART" id="SM00953">
    <property type="entry name" value="RES"/>
    <property type="match status" value="1"/>
</dbReference>
<keyword evidence="3" id="KW-1185">Reference proteome</keyword>
<dbReference type="Proteomes" id="UP000286287">
    <property type="component" value="Unassembled WGS sequence"/>
</dbReference>
<dbReference type="AlphaFoldDB" id="A0A418VHT6"/>
<comment type="caution">
    <text evidence="2">The sequence shown here is derived from an EMBL/GenBank/DDBJ whole genome shotgun (WGS) entry which is preliminary data.</text>
</comment>
<evidence type="ECO:0000259" key="1">
    <source>
        <dbReference type="SMART" id="SM00953"/>
    </source>
</evidence>
<protein>
    <submittedName>
        <fullName evidence="2">RES domain-containing protein</fullName>
    </submittedName>
</protein>
<dbReference type="RefSeq" id="WP_119760073.1">
    <property type="nucleotide sequence ID" value="NZ_QYUJ01000004.1"/>
</dbReference>
<gene>
    <name evidence="2" type="ORF">D3875_00695</name>
</gene>